<dbReference type="NCBIfam" id="NF001209">
    <property type="entry name" value="PRK00175.1"/>
    <property type="match status" value="1"/>
</dbReference>
<comment type="similarity">
    <text evidence="1">Belongs to the AB hydrolase superfamily. MetX family.</text>
</comment>
<dbReference type="AlphaFoldDB" id="A0A8H7Q7N2"/>
<dbReference type="Proteomes" id="UP000612746">
    <property type="component" value="Unassembled WGS sequence"/>
</dbReference>
<dbReference type="InterPro" id="IPR029058">
    <property type="entry name" value="AB_hydrolase_fold"/>
</dbReference>
<dbReference type="GO" id="GO:0004414">
    <property type="term" value="F:homoserine O-acetyltransferase activity"/>
    <property type="evidence" value="ECO:0007669"/>
    <property type="project" value="TreeGrafter"/>
</dbReference>
<dbReference type="InterPro" id="IPR008220">
    <property type="entry name" value="HAT_MetX-like"/>
</dbReference>
<organism evidence="4 5">
    <name type="scientific">Umbelopsis vinacea</name>
    <dbReference type="NCBI Taxonomy" id="44442"/>
    <lineage>
        <taxon>Eukaryota</taxon>
        <taxon>Fungi</taxon>
        <taxon>Fungi incertae sedis</taxon>
        <taxon>Mucoromycota</taxon>
        <taxon>Mucoromycotina</taxon>
        <taxon>Umbelopsidomycetes</taxon>
        <taxon>Umbelopsidales</taxon>
        <taxon>Umbelopsidaceae</taxon>
        <taxon>Umbelopsis</taxon>
    </lineage>
</organism>
<sequence length="554" mass="61479">MSIARLASRMAYSALRAEKRPLAVAGSKCKLRLVACRILSRYAILTKRLLLLLYFPTTAFHTWTTLRQSSASPSTSGDNSSEFTSSNPPLAFPCIDKLESRTMSLDGGPEPSYDKVVTGYETFNYSSPFLLDHGGILPNFDIAYETWGKLNEKRDNAILIHTGLSGSSHAKSHIKNTKPGWWENFIGPGAYIDTNKFFVICTNVIGGCYGSTGPSSIDSADGERYATRFPILTVWDMVRAQFRLLDSLGIEKLHASVGASMGGMQSLAAAALYPDRVNRLISISACARSHPYSIALRHTQRQVLMADPNWNKGFYYKGVPPHIGMKLAREIATISYRSGPEWELRFGRKRAQENQSPALCPDFLIETYLDHQGERFCLQYDANSLLYVSKAMDMFDMSKSAVTKLKTQRTKNEPVLRRLTERQNSIDEHKTFAEACRYETGNKSALEQHEETAAEAPKSDGKKVLSTLATSDPVTQDLIEGMTGIKMPALVLGVQSDILFPVWQQKEIAECLRAAGNKNVTYYELDSMYGHDTFLIDGVSVGGAVKGHLELLDT</sequence>
<comment type="caution">
    <text evidence="4">The sequence shown here is derived from an EMBL/GenBank/DDBJ whole genome shotgun (WGS) entry which is preliminary data.</text>
</comment>
<dbReference type="GO" id="GO:0009086">
    <property type="term" value="P:methionine biosynthetic process"/>
    <property type="evidence" value="ECO:0007669"/>
    <property type="project" value="TreeGrafter"/>
</dbReference>
<evidence type="ECO:0000256" key="1">
    <source>
        <dbReference type="ARBA" id="ARBA00006886"/>
    </source>
</evidence>
<proteinExistence type="inferred from homology"/>
<gene>
    <name evidence="4" type="ORF">INT44_004986</name>
</gene>
<dbReference type="GO" id="GO:0005739">
    <property type="term" value="C:mitochondrion"/>
    <property type="evidence" value="ECO:0007669"/>
    <property type="project" value="TreeGrafter"/>
</dbReference>
<dbReference type="Pfam" id="PF00561">
    <property type="entry name" value="Abhydrolase_1"/>
    <property type="match status" value="1"/>
</dbReference>
<feature type="region of interest" description="Disordered" evidence="2">
    <location>
        <begin position="69"/>
        <end position="88"/>
    </location>
</feature>
<keyword evidence="5" id="KW-1185">Reference proteome</keyword>
<feature type="domain" description="AB hydrolase-1" evidence="3">
    <location>
        <begin position="157"/>
        <end position="534"/>
    </location>
</feature>
<name>A0A8H7Q7N2_9FUNG</name>
<dbReference type="PANTHER" id="PTHR32268:SF16">
    <property type="entry name" value="SERINE O-SUCCINYLTRANSFERASE"/>
    <property type="match status" value="1"/>
</dbReference>
<dbReference type="SUPFAM" id="SSF53474">
    <property type="entry name" value="alpha/beta-Hydrolases"/>
    <property type="match status" value="1"/>
</dbReference>
<dbReference type="EMBL" id="JAEPRA010000003">
    <property type="protein sequence ID" value="KAG2187301.1"/>
    <property type="molecule type" value="Genomic_DNA"/>
</dbReference>
<evidence type="ECO:0000259" key="3">
    <source>
        <dbReference type="Pfam" id="PF00561"/>
    </source>
</evidence>
<dbReference type="GO" id="GO:0006535">
    <property type="term" value="P:cysteine biosynthetic process from serine"/>
    <property type="evidence" value="ECO:0007669"/>
    <property type="project" value="TreeGrafter"/>
</dbReference>
<evidence type="ECO:0000256" key="2">
    <source>
        <dbReference type="SAM" id="MobiDB-lite"/>
    </source>
</evidence>
<feature type="non-terminal residue" evidence="4">
    <location>
        <position position="1"/>
    </location>
</feature>
<accession>A0A8H7Q7N2</accession>
<evidence type="ECO:0000313" key="5">
    <source>
        <dbReference type="Proteomes" id="UP000612746"/>
    </source>
</evidence>
<dbReference type="InterPro" id="IPR000073">
    <property type="entry name" value="AB_hydrolase_1"/>
</dbReference>
<dbReference type="PANTHER" id="PTHR32268">
    <property type="entry name" value="HOMOSERINE O-ACETYLTRANSFERASE"/>
    <property type="match status" value="1"/>
</dbReference>
<dbReference type="OrthoDB" id="444135at2759"/>
<dbReference type="HAMAP" id="MF_00296">
    <property type="entry name" value="MetX_acyltransf"/>
    <property type="match status" value="1"/>
</dbReference>
<dbReference type="NCBIfam" id="TIGR01392">
    <property type="entry name" value="homoserO_Ac_trn"/>
    <property type="match status" value="1"/>
</dbReference>
<protein>
    <recommendedName>
        <fullName evidence="3">AB hydrolase-1 domain-containing protein</fullName>
    </recommendedName>
</protein>
<dbReference type="Gene3D" id="3.40.50.1820">
    <property type="entry name" value="alpha/beta hydrolase"/>
    <property type="match status" value="1"/>
</dbReference>
<dbReference type="GO" id="GO:0009092">
    <property type="term" value="P:homoserine metabolic process"/>
    <property type="evidence" value="ECO:0007669"/>
    <property type="project" value="TreeGrafter"/>
</dbReference>
<evidence type="ECO:0000313" key="4">
    <source>
        <dbReference type="EMBL" id="KAG2187301.1"/>
    </source>
</evidence>
<reference evidence="4" key="1">
    <citation type="submission" date="2020-12" db="EMBL/GenBank/DDBJ databases">
        <title>Metabolic potential, ecology and presence of endohyphal bacteria is reflected in genomic diversity of Mucoromycotina.</title>
        <authorList>
            <person name="Muszewska A."/>
            <person name="Okrasinska A."/>
            <person name="Steczkiewicz K."/>
            <person name="Drgas O."/>
            <person name="Orlowska M."/>
            <person name="Perlinska-Lenart U."/>
            <person name="Aleksandrzak-Piekarczyk T."/>
            <person name="Szatraj K."/>
            <person name="Zielenkiewicz U."/>
            <person name="Pilsyk S."/>
            <person name="Malc E."/>
            <person name="Mieczkowski P."/>
            <person name="Kruszewska J.S."/>
            <person name="Biernat P."/>
            <person name="Pawlowska J."/>
        </authorList>
    </citation>
    <scope>NUCLEOTIDE SEQUENCE</scope>
    <source>
        <strain evidence="4">WA0000051536</strain>
    </source>
</reference>
<dbReference type="GO" id="GO:0009001">
    <property type="term" value="F:serine O-acetyltransferase activity"/>
    <property type="evidence" value="ECO:0007669"/>
    <property type="project" value="TreeGrafter"/>
</dbReference>